<proteinExistence type="inferred from homology"/>
<name>A0ABS6ED36_9CLOT</name>
<dbReference type="NCBIfam" id="TIGR00694">
    <property type="entry name" value="thiM"/>
    <property type="match status" value="1"/>
</dbReference>
<keyword evidence="4" id="KW-0784">Thiamine biosynthesis</keyword>
<dbReference type="Proteomes" id="UP000726170">
    <property type="component" value="Unassembled WGS sequence"/>
</dbReference>
<keyword evidence="6" id="KW-1185">Reference proteome</keyword>
<evidence type="ECO:0000313" key="6">
    <source>
        <dbReference type="Proteomes" id="UP000726170"/>
    </source>
</evidence>
<comment type="caution">
    <text evidence="5">The sequence shown here is derived from an EMBL/GenBank/DDBJ whole genome shotgun (WGS) entry which is preliminary data.</text>
</comment>
<feature type="binding site" evidence="4">
    <location>
        <position position="122"/>
    </location>
    <ligand>
        <name>ATP</name>
        <dbReference type="ChEBI" id="CHEBI:30616"/>
    </ligand>
</feature>
<organism evidence="5 6">
    <name type="scientific">Clostridium mobile</name>
    <dbReference type="NCBI Taxonomy" id="2841512"/>
    <lineage>
        <taxon>Bacteria</taxon>
        <taxon>Bacillati</taxon>
        <taxon>Bacillota</taxon>
        <taxon>Clostridia</taxon>
        <taxon>Eubacteriales</taxon>
        <taxon>Clostridiaceae</taxon>
        <taxon>Clostridium</taxon>
    </lineage>
</organism>
<dbReference type="Pfam" id="PF02110">
    <property type="entry name" value="HK"/>
    <property type="match status" value="1"/>
</dbReference>
<dbReference type="PIRSF" id="PIRSF000513">
    <property type="entry name" value="Thz_kinase"/>
    <property type="match status" value="1"/>
</dbReference>
<dbReference type="EMBL" id="JAHLQF010000001">
    <property type="protein sequence ID" value="MBU5483104.1"/>
    <property type="molecule type" value="Genomic_DNA"/>
</dbReference>
<keyword evidence="4" id="KW-0460">Magnesium</keyword>
<dbReference type="HAMAP" id="MF_00228">
    <property type="entry name" value="Thz_kinase"/>
    <property type="match status" value="1"/>
</dbReference>
<dbReference type="NCBIfam" id="NF006830">
    <property type="entry name" value="PRK09355.1"/>
    <property type="match status" value="1"/>
</dbReference>
<sequence length="277" mass="29587">MSILNKVGEALTEVRNKTPLVHHITNYVTVNDCANIVLALGGSPVMADDEKEVEDMVAIASALVINIGTLNSRTVNSMILAGKKANKLKIPVILDPVGVGATAYRTEIAKKLIEEIKFSVIRGNISEIKNIAGIKSNTKGVDAEEVTEEKNLVIKEKKILGETLSEELGAVIAITGEVDSISFENQTYFVANGHKTLSKVTGTGCMCTSLIGCFCGANDDYFLGTLAGILSMGIAGEIAHEKTKDLGTSSFRVALIDSISKLDAKIIMERSKINCEI</sequence>
<comment type="cofactor">
    <cofactor evidence="1 4">
        <name>Mg(2+)</name>
        <dbReference type="ChEBI" id="CHEBI:18420"/>
    </cofactor>
</comment>
<keyword evidence="4" id="KW-0479">Metal-binding</keyword>
<dbReference type="CDD" id="cd01170">
    <property type="entry name" value="THZ_kinase"/>
    <property type="match status" value="1"/>
</dbReference>
<comment type="similarity">
    <text evidence="4">Belongs to the Thz kinase family.</text>
</comment>
<dbReference type="EC" id="2.7.1.50" evidence="4"/>
<evidence type="ECO:0000256" key="2">
    <source>
        <dbReference type="ARBA" id="ARBA00022679"/>
    </source>
</evidence>
<gene>
    <name evidence="4 5" type="primary">thiM</name>
    <name evidence="5" type="ORF">KQI86_02120</name>
</gene>
<feature type="binding site" evidence="4">
    <location>
        <position position="46"/>
    </location>
    <ligand>
        <name>substrate</name>
    </ligand>
</feature>
<protein>
    <recommendedName>
        <fullName evidence="4">Hydroxyethylthiazole kinase</fullName>
        <ecNumber evidence="4">2.7.1.50</ecNumber>
    </recommendedName>
    <alternativeName>
        <fullName evidence="4">4-methyl-5-beta-hydroxyethylthiazole kinase</fullName>
        <shortName evidence="4">TH kinase</shortName>
        <shortName evidence="4">Thz kinase</shortName>
    </alternativeName>
</protein>
<dbReference type="InterPro" id="IPR000417">
    <property type="entry name" value="Hyethyz_kinase"/>
</dbReference>
<evidence type="ECO:0000256" key="4">
    <source>
        <dbReference type="HAMAP-Rule" id="MF_00228"/>
    </source>
</evidence>
<evidence type="ECO:0000256" key="3">
    <source>
        <dbReference type="ARBA" id="ARBA00022777"/>
    </source>
</evidence>
<evidence type="ECO:0000313" key="5">
    <source>
        <dbReference type="EMBL" id="MBU5483104.1"/>
    </source>
</evidence>
<dbReference type="RefSeq" id="WP_216437507.1">
    <property type="nucleotide sequence ID" value="NZ_JAHLQF010000001.1"/>
</dbReference>
<reference evidence="5 6" key="1">
    <citation type="submission" date="2021-06" db="EMBL/GenBank/DDBJ databases">
        <authorList>
            <person name="Sun Q."/>
            <person name="Li D."/>
        </authorList>
    </citation>
    <scope>NUCLEOTIDE SEQUENCE [LARGE SCALE GENOMIC DNA]</scope>
    <source>
        <strain evidence="5 6">MSJ-11</strain>
    </source>
</reference>
<comment type="catalytic activity">
    <reaction evidence="4">
        <text>5-(2-hydroxyethyl)-4-methylthiazole + ATP = 4-methyl-5-(2-phosphooxyethyl)-thiazole + ADP + H(+)</text>
        <dbReference type="Rhea" id="RHEA:24212"/>
        <dbReference type="ChEBI" id="CHEBI:15378"/>
        <dbReference type="ChEBI" id="CHEBI:17957"/>
        <dbReference type="ChEBI" id="CHEBI:30616"/>
        <dbReference type="ChEBI" id="CHEBI:58296"/>
        <dbReference type="ChEBI" id="CHEBI:456216"/>
        <dbReference type="EC" id="2.7.1.50"/>
    </reaction>
</comment>
<evidence type="ECO:0000256" key="1">
    <source>
        <dbReference type="ARBA" id="ARBA00001946"/>
    </source>
</evidence>
<feature type="binding site" evidence="4">
    <location>
        <position position="175"/>
    </location>
    <ligand>
        <name>ATP</name>
        <dbReference type="ChEBI" id="CHEBI:30616"/>
    </ligand>
</feature>
<accession>A0ABS6ED36</accession>
<dbReference type="GO" id="GO:0004417">
    <property type="term" value="F:hydroxyethylthiazole kinase activity"/>
    <property type="evidence" value="ECO:0007669"/>
    <property type="project" value="UniProtKB-EC"/>
</dbReference>
<keyword evidence="2 4" id="KW-0808">Transferase</keyword>
<comment type="pathway">
    <text evidence="4">Cofactor biosynthesis; thiamine diphosphate biosynthesis; 4-methyl-5-(2-phosphoethyl)-thiazole from 5-(2-hydroxyethyl)-4-methylthiazole: step 1/1.</text>
</comment>
<keyword evidence="3 4" id="KW-0418">Kinase</keyword>
<keyword evidence="4" id="KW-0067">ATP-binding</keyword>
<comment type="function">
    <text evidence="4">Catalyzes the phosphorylation of the hydroxyl group of 4-methyl-5-beta-hydroxyethylthiazole (THZ).</text>
</comment>
<keyword evidence="4" id="KW-0547">Nucleotide-binding</keyword>
<feature type="binding site" evidence="4">
    <location>
        <position position="202"/>
    </location>
    <ligand>
        <name>substrate</name>
    </ligand>
</feature>